<protein>
    <recommendedName>
        <fullName evidence="2 5">Methionyl-tRNA formyltransferase</fullName>
        <ecNumber evidence="2 5">2.1.2.9</ecNumber>
    </recommendedName>
</protein>
<gene>
    <name evidence="5 8" type="primary">fmt</name>
    <name evidence="8" type="ORF">J5V96_12100</name>
</gene>
<dbReference type="GO" id="GO:0004479">
    <property type="term" value="F:methionyl-tRNA formyltransferase activity"/>
    <property type="evidence" value="ECO:0007669"/>
    <property type="project" value="UniProtKB-UniRule"/>
</dbReference>
<dbReference type="EMBL" id="JAGFOA010000004">
    <property type="protein sequence ID" value="MBO3664248.1"/>
    <property type="molecule type" value="Genomic_DNA"/>
</dbReference>
<dbReference type="CDD" id="cd08646">
    <property type="entry name" value="FMT_core_Met-tRNA-FMT_N"/>
    <property type="match status" value="1"/>
</dbReference>
<evidence type="ECO:0000256" key="5">
    <source>
        <dbReference type="HAMAP-Rule" id="MF_00182"/>
    </source>
</evidence>
<dbReference type="EC" id="2.1.2.9" evidence="2 5"/>
<dbReference type="Gene3D" id="3.40.50.12230">
    <property type="match status" value="1"/>
</dbReference>
<comment type="function">
    <text evidence="5">Attaches a formyl group to the free amino group of methionyl-tRNA(fMet). The formyl group appears to play a dual role in the initiator identity of N-formylmethionyl-tRNA by promoting its recognition by IF2 and preventing the misappropriation of this tRNA by the elongation apparatus.</text>
</comment>
<feature type="domain" description="Formyl transferase N-terminal" evidence="6">
    <location>
        <begin position="6"/>
        <end position="183"/>
    </location>
</feature>
<dbReference type="NCBIfam" id="TIGR00460">
    <property type="entry name" value="fmt"/>
    <property type="match status" value="1"/>
</dbReference>
<dbReference type="Proteomes" id="UP000680132">
    <property type="component" value="Unassembled WGS sequence"/>
</dbReference>
<dbReference type="InterPro" id="IPR002376">
    <property type="entry name" value="Formyl_transf_N"/>
</dbReference>
<comment type="catalytic activity">
    <reaction evidence="5">
        <text>L-methionyl-tRNA(fMet) + (6R)-10-formyltetrahydrofolate = N-formyl-L-methionyl-tRNA(fMet) + (6S)-5,6,7,8-tetrahydrofolate + H(+)</text>
        <dbReference type="Rhea" id="RHEA:24380"/>
        <dbReference type="Rhea" id="RHEA-COMP:9952"/>
        <dbReference type="Rhea" id="RHEA-COMP:9953"/>
        <dbReference type="ChEBI" id="CHEBI:15378"/>
        <dbReference type="ChEBI" id="CHEBI:57453"/>
        <dbReference type="ChEBI" id="CHEBI:78530"/>
        <dbReference type="ChEBI" id="CHEBI:78844"/>
        <dbReference type="ChEBI" id="CHEBI:195366"/>
        <dbReference type="EC" id="2.1.2.9"/>
    </reaction>
</comment>
<reference evidence="8" key="1">
    <citation type="submission" date="2021-03" db="EMBL/GenBank/DDBJ databases">
        <title>Microbacterium sp. nov., a novel actinobacterium isolated from cow dung.</title>
        <authorList>
            <person name="Zhang L."/>
        </authorList>
    </citation>
    <scope>NUCLEOTIDE SEQUENCE</scope>
    <source>
        <strain evidence="8">NEAU-LLB</strain>
    </source>
</reference>
<dbReference type="InterPro" id="IPR044135">
    <property type="entry name" value="Met-tRNA-FMT_C"/>
</dbReference>
<evidence type="ECO:0000256" key="1">
    <source>
        <dbReference type="ARBA" id="ARBA00010699"/>
    </source>
</evidence>
<evidence type="ECO:0000256" key="4">
    <source>
        <dbReference type="ARBA" id="ARBA00022917"/>
    </source>
</evidence>
<dbReference type="CDD" id="cd08704">
    <property type="entry name" value="Met_tRNA_FMT_C"/>
    <property type="match status" value="1"/>
</dbReference>
<dbReference type="AlphaFoldDB" id="A0A939QJU9"/>
<dbReference type="Pfam" id="PF00551">
    <property type="entry name" value="Formyl_trans_N"/>
    <property type="match status" value="1"/>
</dbReference>
<dbReference type="PANTHER" id="PTHR11138:SF5">
    <property type="entry name" value="METHIONYL-TRNA FORMYLTRANSFERASE, MITOCHONDRIAL"/>
    <property type="match status" value="1"/>
</dbReference>
<evidence type="ECO:0000256" key="2">
    <source>
        <dbReference type="ARBA" id="ARBA00012261"/>
    </source>
</evidence>
<dbReference type="InterPro" id="IPR005793">
    <property type="entry name" value="Formyl_trans_C"/>
</dbReference>
<keyword evidence="4 5" id="KW-0648">Protein biosynthesis</keyword>
<evidence type="ECO:0000313" key="8">
    <source>
        <dbReference type="EMBL" id="MBO3664248.1"/>
    </source>
</evidence>
<dbReference type="HAMAP" id="MF_00182">
    <property type="entry name" value="Formyl_trans"/>
    <property type="match status" value="1"/>
</dbReference>
<dbReference type="Pfam" id="PF02911">
    <property type="entry name" value="Formyl_trans_C"/>
    <property type="match status" value="1"/>
</dbReference>
<dbReference type="InterPro" id="IPR005794">
    <property type="entry name" value="Fmt"/>
</dbReference>
<feature type="domain" description="Formyl transferase C-terminal" evidence="7">
    <location>
        <begin position="205"/>
        <end position="301"/>
    </location>
</feature>
<evidence type="ECO:0000313" key="9">
    <source>
        <dbReference type="Proteomes" id="UP000680132"/>
    </source>
</evidence>
<comment type="caution">
    <text evidence="8">The sequence shown here is derived from an EMBL/GenBank/DDBJ whole genome shotgun (WGS) entry which is preliminary data.</text>
</comment>
<evidence type="ECO:0000256" key="3">
    <source>
        <dbReference type="ARBA" id="ARBA00022679"/>
    </source>
</evidence>
<dbReference type="GO" id="GO:0005829">
    <property type="term" value="C:cytosol"/>
    <property type="evidence" value="ECO:0007669"/>
    <property type="project" value="TreeGrafter"/>
</dbReference>
<keyword evidence="9" id="KW-1185">Reference proteome</keyword>
<dbReference type="PANTHER" id="PTHR11138">
    <property type="entry name" value="METHIONYL-TRNA FORMYLTRANSFERASE"/>
    <property type="match status" value="1"/>
</dbReference>
<dbReference type="SUPFAM" id="SSF53328">
    <property type="entry name" value="Formyltransferase"/>
    <property type="match status" value="1"/>
</dbReference>
<dbReference type="InterPro" id="IPR041711">
    <property type="entry name" value="Met-tRNA-FMT_N"/>
</dbReference>
<accession>A0A939QJU9</accession>
<name>A0A939QJU9_9MICO</name>
<organism evidence="8 9">
    <name type="scientific">Microbacterium stercoris</name>
    <dbReference type="NCBI Taxonomy" id="2820289"/>
    <lineage>
        <taxon>Bacteria</taxon>
        <taxon>Bacillati</taxon>
        <taxon>Actinomycetota</taxon>
        <taxon>Actinomycetes</taxon>
        <taxon>Micrococcales</taxon>
        <taxon>Microbacteriaceae</taxon>
        <taxon>Microbacterium</taxon>
    </lineage>
</organism>
<dbReference type="RefSeq" id="WP_208504100.1">
    <property type="nucleotide sequence ID" value="NZ_JAGFOA010000004.1"/>
</dbReference>
<feature type="binding site" evidence="5">
    <location>
        <begin position="112"/>
        <end position="115"/>
    </location>
    <ligand>
        <name>(6S)-5,6,7,8-tetrahydrofolate</name>
        <dbReference type="ChEBI" id="CHEBI:57453"/>
    </ligand>
</feature>
<sequence length="316" mass="32677">MSTGFRIVFAGTPEVAVPSLKALHAAGYDIAAVVTRPDAPLGRKRVLTPSPVAAAAAELGLPVIKAARLDDAATARIAALEPQLAVVVAYGGLVREPLLSLPPHGWINLHFSLLPRWRGAAPVQRSLMAGDRVTGAAVFQLVPALDAGDVFAQLEYEVPQDATAGDVLDALADRGATLLVDVVAGIAEGSAVARPQEGEPTHAAKLTIEDGLLDWTEPAERVLDRFRGVTPEPGAHTVLDGARFKILAARRAEGADALPPGVVSIVKGGALAGTATEPILVERVQPAGKPAMAAADWARGARGDLVFETRASGEKA</sequence>
<keyword evidence="3 5" id="KW-0808">Transferase</keyword>
<comment type="similarity">
    <text evidence="1 5">Belongs to the Fmt family.</text>
</comment>
<dbReference type="InterPro" id="IPR011034">
    <property type="entry name" value="Formyl_transferase-like_C_sf"/>
</dbReference>
<dbReference type="InterPro" id="IPR036477">
    <property type="entry name" value="Formyl_transf_N_sf"/>
</dbReference>
<proteinExistence type="inferred from homology"/>
<evidence type="ECO:0000259" key="6">
    <source>
        <dbReference type="Pfam" id="PF00551"/>
    </source>
</evidence>
<evidence type="ECO:0000259" key="7">
    <source>
        <dbReference type="Pfam" id="PF02911"/>
    </source>
</evidence>
<dbReference type="SUPFAM" id="SSF50486">
    <property type="entry name" value="FMT C-terminal domain-like"/>
    <property type="match status" value="1"/>
</dbReference>